<keyword evidence="1" id="KW-0732">Signal</keyword>
<feature type="chain" id="PRO_5002207229" evidence="1">
    <location>
        <begin position="18"/>
        <end position="587"/>
    </location>
</feature>
<proteinExistence type="predicted"/>
<dbReference type="OrthoDB" id="2590241at2759"/>
<dbReference type="HOGENOM" id="CLU_518806_0_0_1"/>
<evidence type="ECO:0000256" key="1">
    <source>
        <dbReference type="SAM" id="SignalP"/>
    </source>
</evidence>
<dbReference type="AlphaFoldDB" id="A0A0D0AKI5"/>
<dbReference type="Proteomes" id="UP000054485">
    <property type="component" value="Unassembled WGS sequence"/>
</dbReference>
<organism evidence="2 3">
    <name type="scientific">Suillus luteus UH-Slu-Lm8-n1</name>
    <dbReference type="NCBI Taxonomy" id="930992"/>
    <lineage>
        <taxon>Eukaryota</taxon>
        <taxon>Fungi</taxon>
        <taxon>Dikarya</taxon>
        <taxon>Basidiomycota</taxon>
        <taxon>Agaricomycotina</taxon>
        <taxon>Agaricomycetes</taxon>
        <taxon>Agaricomycetidae</taxon>
        <taxon>Boletales</taxon>
        <taxon>Suillineae</taxon>
        <taxon>Suillaceae</taxon>
        <taxon>Suillus</taxon>
    </lineage>
</organism>
<gene>
    <name evidence="2" type="ORF">CY34DRAFT_812670</name>
</gene>
<accession>A0A0D0AKI5</accession>
<dbReference type="InParanoid" id="A0A0D0AKI5"/>
<dbReference type="EMBL" id="KN835702">
    <property type="protein sequence ID" value="KIK34792.1"/>
    <property type="molecule type" value="Genomic_DNA"/>
</dbReference>
<name>A0A0D0AKI5_9AGAM</name>
<evidence type="ECO:0000313" key="3">
    <source>
        <dbReference type="Proteomes" id="UP000054485"/>
    </source>
</evidence>
<protein>
    <submittedName>
        <fullName evidence="2">Unplaced genomic scaffold CY34scaffold_571, whole genome shotgun sequence</fullName>
    </submittedName>
</protein>
<feature type="signal peptide" evidence="1">
    <location>
        <begin position="1"/>
        <end position="17"/>
    </location>
</feature>
<evidence type="ECO:0000313" key="2">
    <source>
        <dbReference type="EMBL" id="KIK34792.1"/>
    </source>
</evidence>
<sequence length="587" mass="65973">MLRWLSLALVLATNVAAMTDSPSPKCPEMSDVPSQCQARAWVRAPDMVPGEIITGDVKVKLSGLCTDADSYTLGLRYKERVFWKLRREDAPIPKKPKWTFSNLVSNSDLFRVRPFQNFRGLDYNETEWSAYENSIQNRDLWSIHEEERIAFEIKNPLAGVEGTDPLSRNFTTRFGVLVPNTNYPPGLDCRVGFMLDGGDTDIISSESIYEYFVEIGFSNGTTSEIPAGMTAFTPFYLPTENKLNNTPSVVNVSLSPTPTHSGSNMKPSVDMLRSNYTIEVHFPEGAHVYQDSSVNITAIVHRTGYTNRTDIPVELCVSSANGIDWHSQELQNRQSFPPSMRALSPSVPMQHLQISQVAHPAPHFPCRRINFAASPVHLPHETHISSASSEPLSLSFRIQHDAVSDFSMYYQKLRHRVKLNLHIKLDPSEPICETDFEGMRRGQRVADADEIDWVPWAPMIPMRGTRRTLFGDTNILSVIPTQKQGVMRATPVHYLSDKARQPVFVDSSDIADLRLMLPEERDLIAPLTQPSIKVFAKGEELPRRYSNGNNMQYPIYVGDTWVKKVLPMAAGGQREGDIVDHSLVVQG</sequence>
<reference evidence="3" key="2">
    <citation type="submission" date="2015-01" db="EMBL/GenBank/DDBJ databases">
        <title>Evolutionary Origins and Diversification of the Mycorrhizal Mutualists.</title>
        <authorList>
            <consortium name="DOE Joint Genome Institute"/>
            <consortium name="Mycorrhizal Genomics Consortium"/>
            <person name="Kohler A."/>
            <person name="Kuo A."/>
            <person name="Nagy L.G."/>
            <person name="Floudas D."/>
            <person name="Copeland A."/>
            <person name="Barry K.W."/>
            <person name="Cichocki N."/>
            <person name="Veneault-Fourrey C."/>
            <person name="LaButti K."/>
            <person name="Lindquist E.A."/>
            <person name="Lipzen A."/>
            <person name="Lundell T."/>
            <person name="Morin E."/>
            <person name="Murat C."/>
            <person name="Riley R."/>
            <person name="Ohm R."/>
            <person name="Sun H."/>
            <person name="Tunlid A."/>
            <person name="Henrissat B."/>
            <person name="Grigoriev I.V."/>
            <person name="Hibbett D.S."/>
            <person name="Martin F."/>
        </authorList>
    </citation>
    <scope>NUCLEOTIDE SEQUENCE [LARGE SCALE GENOMIC DNA]</scope>
    <source>
        <strain evidence="3">UH-Slu-Lm8-n1</strain>
    </source>
</reference>
<reference evidence="2 3" key="1">
    <citation type="submission" date="2014-04" db="EMBL/GenBank/DDBJ databases">
        <authorList>
            <consortium name="DOE Joint Genome Institute"/>
            <person name="Kuo A."/>
            <person name="Ruytinx J."/>
            <person name="Rineau F."/>
            <person name="Colpaert J."/>
            <person name="Kohler A."/>
            <person name="Nagy L.G."/>
            <person name="Floudas D."/>
            <person name="Copeland A."/>
            <person name="Barry K.W."/>
            <person name="Cichocki N."/>
            <person name="Veneault-Fourrey C."/>
            <person name="LaButti K."/>
            <person name="Lindquist E.A."/>
            <person name="Lipzen A."/>
            <person name="Lundell T."/>
            <person name="Morin E."/>
            <person name="Murat C."/>
            <person name="Sun H."/>
            <person name="Tunlid A."/>
            <person name="Henrissat B."/>
            <person name="Grigoriev I.V."/>
            <person name="Hibbett D.S."/>
            <person name="Martin F."/>
            <person name="Nordberg H.P."/>
            <person name="Cantor M.N."/>
            <person name="Hua S.X."/>
        </authorList>
    </citation>
    <scope>NUCLEOTIDE SEQUENCE [LARGE SCALE GENOMIC DNA]</scope>
    <source>
        <strain evidence="2 3">UH-Slu-Lm8-n1</strain>
    </source>
</reference>
<keyword evidence="3" id="KW-1185">Reference proteome</keyword>